<dbReference type="Gene3D" id="2.60.40.10">
    <property type="entry name" value="Immunoglobulins"/>
    <property type="match status" value="2"/>
</dbReference>
<dbReference type="InterPro" id="IPR015217">
    <property type="entry name" value="Invasin_dom_3"/>
</dbReference>
<proteinExistence type="inferred from homology"/>
<gene>
    <name evidence="3" type="ORF">U0R11_13435</name>
</gene>
<dbReference type="Pfam" id="PF09134">
    <property type="entry name" value="Invasin_D3"/>
    <property type="match status" value="2"/>
</dbReference>
<name>A0ABW8RXA5_9BACT</name>
<feature type="non-terminal residue" evidence="3">
    <location>
        <position position="5465"/>
    </location>
</feature>
<dbReference type="InterPro" id="IPR008964">
    <property type="entry name" value="Invasin/intimin_cell_adhesion"/>
</dbReference>
<evidence type="ECO:0000259" key="2">
    <source>
        <dbReference type="PROSITE" id="PS51127"/>
    </source>
</evidence>
<dbReference type="SUPFAM" id="SSF49373">
    <property type="entry name" value="Invasin/intimin cell-adhesion fragments"/>
    <property type="match status" value="2"/>
</dbReference>
<dbReference type="Proteomes" id="UP001623558">
    <property type="component" value="Unassembled WGS sequence"/>
</dbReference>
<dbReference type="PROSITE" id="PS51127">
    <property type="entry name" value="BIG1"/>
    <property type="match status" value="1"/>
</dbReference>
<dbReference type="RefSeq" id="WP_406752327.1">
    <property type="nucleotide sequence ID" value="NZ_JBEWZH010000012.1"/>
</dbReference>
<evidence type="ECO:0000313" key="4">
    <source>
        <dbReference type="Proteomes" id="UP001623558"/>
    </source>
</evidence>
<accession>A0ABW8RXA5</accession>
<organism evidence="3 4">
    <name type="scientific">Aquirufa salirivi</name>
    <dbReference type="NCBI Taxonomy" id="3104729"/>
    <lineage>
        <taxon>Bacteria</taxon>
        <taxon>Pseudomonadati</taxon>
        <taxon>Bacteroidota</taxon>
        <taxon>Cytophagia</taxon>
        <taxon>Cytophagales</taxon>
        <taxon>Flectobacillaceae</taxon>
        <taxon>Aquirufa</taxon>
    </lineage>
</organism>
<feature type="domain" description="Big-1" evidence="2">
    <location>
        <begin position="4703"/>
        <end position="4803"/>
    </location>
</feature>
<comment type="similarity">
    <text evidence="1">Belongs to the intimin/invasin family.</text>
</comment>
<comment type="caution">
    <text evidence="3">The sequence shown here is derived from an EMBL/GenBank/DDBJ whole genome shotgun (WGS) entry which is preliminary data.</text>
</comment>
<keyword evidence="4" id="KW-1185">Reference proteome</keyword>
<evidence type="ECO:0000256" key="1">
    <source>
        <dbReference type="ARBA" id="ARBA00010116"/>
    </source>
</evidence>
<feature type="non-terminal residue" evidence="3">
    <location>
        <position position="1"/>
    </location>
</feature>
<protein>
    <submittedName>
        <fullName evidence="3">Invasin domain 3-containing protein</fullName>
    </submittedName>
</protein>
<evidence type="ECO:0000313" key="3">
    <source>
        <dbReference type="EMBL" id="MFL0163394.1"/>
    </source>
</evidence>
<dbReference type="InterPro" id="IPR013783">
    <property type="entry name" value="Ig-like_fold"/>
</dbReference>
<reference evidence="3 4" key="1">
    <citation type="submission" date="2024-07" db="EMBL/GenBank/DDBJ databases">
        <authorList>
            <person name="Pitt A."/>
            <person name="Hahn M.W."/>
        </authorList>
    </citation>
    <scope>NUCLEOTIDE SEQUENCE [LARGE SCALE GENOMIC DNA]</scope>
    <source>
        <strain evidence="3 4">1-SAACH-A3</strain>
    </source>
</reference>
<dbReference type="EMBL" id="JBEWZH010000012">
    <property type="protein sequence ID" value="MFL0163394.1"/>
    <property type="molecule type" value="Genomic_DNA"/>
</dbReference>
<dbReference type="InterPro" id="IPR003344">
    <property type="entry name" value="Big_1_dom"/>
</dbReference>
<sequence>AVVAVTDGSISAAGADRLTVAVSAAAFNKLAVSLASPQINGTAFTGTNTLTAQDAYGNTVTGFDASGNNITVTTSLTGTVSGLGSGVNNVINQLANFSSGVANLTSLGLKFTGTIGSGTFTFTPASGTAATSSSITMNAGAATKLVVTGTGTQTAGGSQTVTVTAKDASGNTATTYTGAKSITFSGALASPSPATTPTVAGTNFGTATSMTFTAGVATGSMILYKAEAAAVNATDGTINSNTGGTLNVTVSSSTMTKLAVSLTSPQTNGTAFTGTNTLTAQDAYGNTVTGFSAAGNNITVSTTLTGAISGLSGTNILSSAGDFSSGVANLTGLGLIFTGTSGAGTFTFTPASGTAATSSSITMNAGAATKLVITGTGTQTAGGAQTVTITAKDASGNTATGYTGSKSLTFSGANSSLSPATAPTVGGTNFGSANNITFTAGVATASMVLYKAESATVSVTDGSISASGADRLSVAVSPSSMTKLAVSLTSPQINGTAFTGTNTLTAQDAYGNTVTGFSAAGNNITVTTSLTGAITGLSGTNILSSAGDFTSGVANLTSLGLKFTGTTGAGTFTFTPASGTAATSSSITVNPGEATKLVVSGSGTQTAGGSQTLTITAQDASGNVATTYTGTKSITISGANNSSNPSTSPTFAGTNFGSAANLTFTAGVASGSMLLYKAESATISATDGTISSSGGDRLSVTVSASSLSKFSADLTSPQVNGSGFTGTNTLTAQDTYGNTVNYNAGTNAVTVTNSLGGVISGLGSGTNNVLNQAGDFVGGVADLTALGIKYTGVTGSATLTFTSTTGGYTGNVVVVINSGAATKLVLSGSGSQTAGASQTLTITAKDASGNTATTYSGNKSITFSGANSSSNPSTAPTLASTDFGSSTTLNFSAGIASGSLVLYQAEVATIAATDGTILAAGGDRLSVTVSPSSMTKLAVSLTSPQINGTAFTGTNTLTAQDAYGNTVTSFSAATNNVTVTTSLTGAITGLSGTNVLNNGADFTSGVANLTSLGLKFTGTSGAGTFTFTPASGTAITSSSVTVNPGAATRLVVTGSASQTAGTSNSITITAKDASGNTVTTYTGSKNLTFSGATSSTAPVTTPKVTNTAAADIAFGTTTALTFASGTVTTNMKLYNVESAVVAVTDGSISAAGADRLTVAVSAAAFNKLAVSLTSPQVNGTAFTGTNTLTAQDAYGNTVTSFAANTNNVTVTTSLTGAITGLGSGVNNVLNQAGDFSSGVANLTSLGLKFTGTIGSGTFTFTPASGTAATSSSITMNAGAATKLVVTGTGTQTAGGSQTLTVTAKDANGNTVTGYTGAKNITFSGATSSPSPSTAPTVAGTNFGTATSMTFTAGVATGSMVLYKAEAATISATDGTILSSGGDRLSVTVSPATLDKFALAFTSPQTNGIAFTGTNTITAQDAYGNTVTSFNAATDNITATGSLTGVISGLSGGDIMNSAGDFVSGVANVTGQFTFTGTIGTGSATFTSASGKTGTANGDIVAGAATKLVVTGNASQTAGGTQTITVTAKDISGNTALTYTGDKSLTFSGALSSSSPVTAPTVTDKNASAVNFGTATVLTFSNGVATASLKLYKAEAAVVSTTDGSISSTGGDRLSVAVSEASFSKLAVSLASPQISGTAFTGTNTVTAQDVYGNTFTSFDASQNQVTVTTSLSGTVSGFSGGNVMQTAGRFVSGVANITGAMVFTGTVGTGTFTFTPATGTAVTSSNVIINSGTATKLVVTGSSTQTAGGSQTITITAKDASGNTATGYTGVHNITFTGAASSPSPVTVPTVAGSNFGTEIGLNFSNGVATASMVLYKAEVANITATNGIILSAGADRLTVTVSPAAYAKLTTSLATPQVNGVAFTGSNTLEAKDTYGNTVTTFDASANNVTVTTTLSGSISGLSGTNKLSSAGDFVSGIANLTSLGLKYTGTSGTGTFTFTPQSGTAATSGSVSISAGTATKLVITGTGSQTAGGAQTISITAKDAQGNTATAYTGSHSITFSGANSSGNPITAPTIAGTAFGTGTSLTFTNGVATASMVLYKAESATIAATDGTIAAAGADRLSVTVSETSFSKLVVSLASPQVNATAFTGTNTLTAQDAYGNTITSFNASGNNVTVTTSLSGSISGLSGTNILSSGSDFNSGVANLTSLGLTFSGNVGAGTFTFTPATGTAVTSSSITVNPGAATKFIVTGTGTQTAGGSQTLTITAKDVNGNTDTGYTGDKSIVFSGANSSSNPSTAATARDKDLADINFGTATVVTFSSGVGTALVKLYRAESAQLVATQGGVTSTGADRLSVTVSAATYSKLAVSLATPQITGTAFTGTNTLTAQDAYGNTVASFDASANNVTVTTSLTGAITGLSGTNKLTSAGDFTAGVANLTSQLIFTGTVGTGTFTFTPQSGTAVTSGSVQINSGAADHLMITGSASQNAGEAQTITIRAVDASHNTATGYAGTKSLTFSGANSSSSPVTVATANGTNFGTATSIVFTNGVATASVVLYKAESALLTATDGTINATGNSHELSVTVLPASFSKLAVSLASPQVNGTAFTGTNTLTALDAYGNTVTNFNASGNNITVTTTLTGAITGLSGTAILNNAADFSSGVANLTSLGLVFTGTVGTGTFTFTPATGTAITSSNVVMNAGAATKFIVTGTGTLTAGANQTITITAKDASGNTATAYTGDKSIVFSGANSSINPSTAATARDKDLADINFGTATVVTFSNGVGTALVKLYKAETALLVATQGAVTTSGADRLSVVVSAATLNKLVASLASPQTNGSAFTGTNTLTAQDAYGNTVTSFAANTDPVTVTSTLTGTISGLGSGVNNLLNQAGDFSSGVANLTSLGLKFTGTVGTGTFSFAAASGSTGTSGNVTINTGSATRLVITGTGTITAGSSQTITLTAKDAQGNTVTSYAGVKALTFSGANVSHNPQTAPTVGGIDFGTSTNVTFTNGVATVSMILYEAAVANIVANDGSIASSGADRLTVTVGHSTLNKFELAFTTPQTSGVAFTGVNNLIAEDAYGNAVLTFDASANNVTATTNLGGTITGLSGTDKLTSISDFVSGVADLTGKLIYTGTSGSGTITFTSTTGGATGSFNGVVNPGTATKFVITGSGTETAGSAQTITITAKDASGNTATAYTGTKSVTFTGAASSSNPVTVPTVGGTNFGTATTISFSNGVATASMVLYKAETVNVVATQSAITTSGADRLGVLVAASPFSKFVVSLTSPQTNGVAFTGTNTLTAQDAYGNTSLYNASTNPVTVTTSLTGTITGLSGTNILNSAGDFTAGVANLTSSLIFSGTVGTGTFTFTPTTGTGVTSSNVTIGSGAATKFVITGSGTQVAGATQTMTITAKDANGNTATGYTGNHALTFSGASSSASPVTAPNATDNTSASIDFGTATSIAFSNGVATSDLKLYKVETANIAASAVGINASTGGDRLTVVVSHGVATKFTVSLTSPQNSGTAFTGTNTLTAYDAYGNVATTFNASTNAITVTSSLTGTVSGLNGSNLINNVADFSVGVANLTSKLIFTGTAGTGTFTFTPASGTPVTSGSVTMSAGTVTRLVVTGTGSQTAGGTQSISITAKDANGNTVTTYTGDHDVTFAGASSSANPVTVPTVTDKTAAAVNFGTATTMTFTAGVATGSMALYKAESTFITASATSISASTGGDRLSITVNPSVGTKFTVSLTSPQTSGQSFTGTNTLTAYDFWGNVATGFNAATNNITLTSTLTGTITGLTGTNKLNNVSDFTSGVSSVAGLIFTGNAGTGTFTFTPASGTAVTSANVTISAGTVAKLVITGSGSQTAGAAQTITLTAKDTEGNTVTGYSGDKSLTFSGATSSTNPVTAPTVTNKNSTAINLGSSTVVTFTNGVGTASMILYKAESALVSVTDGTVSSSANEDKLSVTVSGATASKLVATSLSPAYPTMGSNNATLNALVQDPYGNQVNVSTNTTLQLGLTIGGVDKTDKLVRTTAGGVLLGNPVTVTINSGSSSFLIDYLRFTESTRNTPLYTYNNNAIVTTTAISGMSLTASSTGSFTITEGAIYQPTSSGNWTSVGWEVSTDGGTVFSASVAPTQTSQGEYDIVKIPSGITTTLNTNIELYSLIIDGVFDLPSGSTLTLKHASDPIAANNIHTQGTFKNSGGTFVKESGTELLVFRGGTYEHARNGGVIPASTWTSNAGAGTHALLKVNGITNTALTGGLDQNFMNVEWNNTSQSVTQTLHGNISVAQNFNLASGDLAIGGNTLTLNGSMSTITGNLLGSSSSNLVVNTTSGTPTFSFKSGSRQLGNLTVNAASGIALDSDVLINGTLTFQNGKVVTNGGNILTLTSGASISGASSARYVHGKLARGIPQNSSAVSFPIGDSGNYAPLSLSFAGRSGNLTITTSTTVPGSAPAVGSGISQSKYINRYWTINDLDNTSGTYSSLDATLNYVGGDVQGSANTAALIVRKKLSDVWSVGNAGTRTGTSVQSTGFTSLGDFYAGETAGTTKFVINAPANIAAGTRAAYTVSRRDVANLSNTVGAQTVYLYSTGGTFHSTANNGSIITSVNIADGDSIANFWFRNTLAGNYTVSVSDATPSADGATGILDASDNITVNPASVDAAISTLLPISASITADGASTQLLTVRAKDEFGNNLTSGGSTVIMSKLSGTGSISAVSDVGNGTYTATVTAASASGSGVFVATIGGAEVKSGSGVQTEATVTYVPGAIDAAITTLTPTSASITADGVTTQTLTVTAKDANGNNIGAGGASVTITKQSGLGSISSVTDAGNGNYTATVTSPSTAGSGVFVATIGGIAVKSGGGSQTQSTITFAAGAATKLVVTGTGTLTAGGTQTITVTAKDANGNTATTYTGSHTITFSGAASSLSPSTAPTVAGTNFGTGTSLTFTNGVATASMRLYKAESATVSATDGTISSSGGDRLSVTVSPSTLSKFAVDLTSPQINAVAWTGVNTITAQDAYGNTVTDFDASQNIITVTGVPDVGIVISGLSGGNVLNSAADFVNGVSNLTNKLTLTGNSGTGALVFTSASGATGTDSGDILPGDATKFVVTGNSTQTAGGAQTITITAKDVSGNTATGYTGSKSITFSGAASSSSPATAPTVASTNFGTATTLSFTSGVASASMSLFKAESAVIVATQGAITTTGADRLSVTVGATAFSKLTVSLTSPQVSGVSFTGTNNLTALDAYGNTVTTFNAALNHITVTTSLSGTISGFVGGDVILAPERFVNGVADISGWLKYTGAVGSGTFTFTPATGTAVTSSSITINSGTATKLVVTGTGTQTAGGTQTITLTAKDASGNTATTYTGSHSITFSGANSSSSPSTAPTVASTDFGTGTSLTFTNGVATASMNLYKAESATIAATDGTIVAAGADRLSVTVSATSFSKLAVSLTSPQVNGTAFTGTNTLTALDAYGNTVTNFNASGNNITVTTTLTGAITGLSGTTILNNAADFSSGVANLTSLGLKFTGNAGAGTFTFT</sequence>
<dbReference type="SMART" id="SM00634">
    <property type="entry name" value="BID_1"/>
    <property type="match status" value="2"/>
</dbReference>